<organism evidence="1 2">
    <name type="scientific">Candidatus Manganitrophus noduliformans</name>
    <dbReference type="NCBI Taxonomy" id="2606439"/>
    <lineage>
        <taxon>Bacteria</taxon>
        <taxon>Pseudomonadati</taxon>
        <taxon>Nitrospirota</taxon>
        <taxon>Nitrospiria</taxon>
        <taxon>Candidatus Troglogloeales</taxon>
        <taxon>Candidatus Manganitrophaceae</taxon>
        <taxon>Candidatus Manganitrophus</taxon>
    </lineage>
</organism>
<dbReference type="Proteomes" id="UP000534783">
    <property type="component" value="Unassembled WGS sequence"/>
</dbReference>
<keyword evidence="1" id="KW-0456">Lyase</keyword>
<accession>A0A7X6DRZ4</accession>
<name>A0A7X6DRZ4_9BACT</name>
<proteinExistence type="predicted"/>
<evidence type="ECO:0000313" key="2">
    <source>
        <dbReference type="Proteomes" id="UP000534783"/>
    </source>
</evidence>
<keyword evidence="2" id="KW-1185">Reference proteome</keyword>
<dbReference type="Gene3D" id="3.40.1410.10">
    <property type="entry name" value="Chorismate lyase-like"/>
    <property type="match status" value="1"/>
</dbReference>
<dbReference type="SUPFAM" id="SSF64288">
    <property type="entry name" value="Chorismate lyase-like"/>
    <property type="match status" value="1"/>
</dbReference>
<protein>
    <submittedName>
        <fullName evidence="1">Chorismate lyase</fullName>
    </submittedName>
</protein>
<dbReference type="InterPro" id="IPR002800">
    <property type="entry name" value="Rv2949c-like"/>
</dbReference>
<dbReference type="EMBL" id="VTOW01000003">
    <property type="protein sequence ID" value="NKE72287.1"/>
    <property type="molecule type" value="Genomic_DNA"/>
</dbReference>
<gene>
    <name evidence="1" type="ORF">MNODULE_16175</name>
</gene>
<evidence type="ECO:0000313" key="1">
    <source>
        <dbReference type="EMBL" id="NKE72287.1"/>
    </source>
</evidence>
<dbReference type="InterPro" id="IPR028978">
    <property type="entry name" value="Chorismate_lyase_/UTRA_dom_sf"/>
</dbReference>
<dbReference type="GO" id="GO:0016829">
    <property type="term" value="F:lyase activity"/>
    <property type="evidence" value="ECO:0007669"/>
    <property type="project" value="UniProtKB-KW"/>
</dbReference>
<comment type="caution">
    <text evidence="1">The sequence shown here is derived from an EMBL/GenBank/DDBJ whole genome shotgun (WGS) entry which is preliminary data.</text>
</comment>
<dbReference type="RefSeq" id="WP_168061792.1">
    <property type="nucleotide sequence ID" value="NZ_VTOW01000003.1"/>
</dbReference>
<reference evidence="1 2" key="1">
    <citation type="journal article" date="2020" name="Nature">
        <title>Bacterial chemolithoautotrophy via manganese oxidation.</title>
        <authorList>
            <person name="Yu H."/>
            <person name="Leadbetter J.R."/>
        </authorList>
    </citation>
    <scope>NUCLEOTIDE SEQUENCE [LARGE SCALE GENOMIC DNA]</scope>
    <source>
        <strain evidence="1 2">Mn-1</strain>
    </source>
</reference>
<sequence length="186" mass="21101">MENEWLTKEAFWEDCRRNPIDPLLRLLLTSDGTLIRHLESLFLASVKVTIQDQREILIDEEHASRIGIPAGEKGIQRKVWLSAGGGRKVFAVSIFPLSGLKPDFHQEVLLGQKPIGRIIEAQQLPTRRDRLEITRLALPQVAEALGLQPRELFWARRYRLNISDQVSGVIFEAFSPSLFSSSSFSP</sequence>
<dbReference type="Pfam" id="PF01947">
    <property type="entry name" value="Rv2949c-like"/>
    <property type="match status" value="1"/>
</dbReference>
<dbReference type="AlphaFoldDB" id="A0A7X6DRZ4"/>